<sequence>MLHLTKEEQQNIQNARNLYYDFFNGFFVYELIEGRLETSQKQILILKQSLLEESLDESLSYLQEEIKNNGMQGFKQEHTQMFALPFDGKQVGIHLSHYYENCIGGESLLTMRSLVKQSDIRLNRDRFKDTEEHIGFLFGFIGYLIQNNQDSLAKEVFLFSHNAFLGLCRELQERGDSKLYLHLALLLESFLKFEKEFYH</sequence>
<accession>A0A2U8FBZ8</accession>
<dbReference type="Proteomes" id="UP000244890">
    <property type="component" value="Chromosome"/>
</dbReference>
<dbReference type="InterPro" id="IPR036411">
    <property type="entry name" value="TorD-like_sf"/>
</dbReference>
<protein>
    <recommendedName>
        <fullName evidence="3">Molecular chaperone TorD</fullName>
    </recommendedName>
</protein>
<evidence type="ECO:0008006" key="3">
    <source>
        <dbReference type="Google" id="ProtNLM"/>
    </source>
</evidence>
<reference evidence="1 2" key="1">
    <citation type="submission" date="2017-06" db="EMBL/GenBank/DDBJ databases">
        <title>Complete genome of Helicobacter apodemus.</title>
        <authorList>
            <person name="Cho S."/>
        </authorList>
    </citation>
    <scope>NUCLEOTIDE SEQUENCE [LARGE SCALE GENOMIC DNA]</scope>
    <source>
        <strain evidence="2">SNUVETPUB-15-01</strain>
    </source>
</reference>
<evidence type="ECO:0000313" key="2">
    <source>
        <dbReference type="Proteomes" id="UP000244890"/>
    </source>
</evidence>
<organism evidence="1 2">
    <name type="scientific">Helicobacter apodemus</name>
    <dbReference type="NCBI Taxonomy" id="135569"/>
    <lineage>
        <taxon>Bacteria</taxon>
        <taxon>Pseudomonadati</taxon>
        <taxon>Campylobacterota</taxon>
        <taxon>Epsilonproteobacteria</taxon>
        <taxon>Campylobacterales</taxon>
        <taxon>Helicobacteraceae</taxon>
        <taxon>Helicobacter</taxon>
    </lineage>
</organism>
<evidence type="ECO:0000313" key="1">
    <source>
        <dbReference type="EMBL" id="AWI33684.1"/>
    </source>
</evidence>
<gene>
    <name evidence="1" type="ORF">CDV25_02085</name>
</gene>
<dbReference type="Pfam" id="PF02613">
    <property type="entry name" value="Nitrate_red_del"/>
    <property type="match status" value="1"/>
</dbReference>
<name>A0A2U8FBZ8_9HELI</name>
<dbReference type="OrthoDB" id="5323436at2"/>
<dbReference type="RefSeq" id="WP_108910569.1">
    <property type="nucleotide sequence ID" value="NZ_CP021886.1"/>
</dbReference>
<dbReference type="EMBL" id="CP021886">
    <property type="protein sequence ID" value="AWI33684.1"/>
    <property type="molecule type" value="Genomic_DNA"/>
</dbReference>
<dbReference type="InterPro" id="IPR020945">
    <property type="entry name" value="DMSO/NO3_reduct_chaperone"/>
</dbReference>
<dbReference type="AlphaFoldDB" id="A0A2U8FBZ8"/>
<dbReference type="Gene3D" id="1.10.3480.10">
    <property type="entry name" value="TorD-like"/>
    <property type="match status" value="1"/>
</dbReference>
<proteinExistence type="predicted"/>
<dbReference type="SUPFAM" id="SSF89155">
    <property type="entry name" value="TorD-like"/>
    <property type="match status" value="1"/>
</dbReference>
<dbReference type="KEGG" id="had:CDV25_02085"/>